<dbReference type="InterPro" id="IPR039121">
    <property type="entry name" value="NUDT19"/>
</dbReference>
<keyword evidence="3" id="KW-0479">Metal-binding</keyword>
<dbReference type="CDD" id="cd18870">
    <property type="entry name" value="NUDIX_AcylCoAdiphos_Nudt19"/>
    <property type="match status" value="1"/>
</dbReference>
<keyword evidence="4" id="KW-0378">Hydrolase</keyword>
<comment type="cofactor">
    <cofactor evidence="2">
        <name>Mg(2+)</name>
        <dbReference type="ChEBI" id="CHEBI:18420"/>
    </cofactor>
</comment>
<accession>A0A919MI62</accession>
<dbReference type="AlphaFoldDB" id="A0A919MI62"/>
<dbReference type="PANTHER" id="PTHR12318:SF0">
    <property type="entry name" value="ACYL-COENZYME A DIPHOSPHATASE NUDT19"/>
    <property type="match status" value="1"/>
</dbReference>
<keyword evidence="6" id="KW-0464">Manganese</keyword>
<dbReference type="GO" id="GO:0046872">
    <property type="term" value="F:metal ion binding"/>
    <property type="evidence" value="ECO:0007669"/>
    <property type="project" value="UniProtKB-KW"/>
</dbReference>
<comment type="caution">
    <text evidence="7">The sequence shown here is derived from an EMBL/GenBank/DDBJ whole genome shotgun (WGS) entry which is preliminary data.</text>
</comment>
<organism evidence="7 8">
    <name type="scientific">Actinoplanes nipponensis</name>
    <dbReference type="NCBI Taxonomy" id="135950"/>
    <lineage>
        <taxon>Bacteria</taxon>
        <taxon>Bacillati</taxon>
        <taxon>Actinomycetota</taxon>
        <taxon>Actinomycetes</taxon>
        <taxon>Micromonosporales</taxon>
        <taxon>Micromonosporaceae</taxon>
        <taxon>Actinoplanes</taxon>
    </lineage>
</organism>
<keyword evidence="8" id="KW-1185">Reference proteome</keyword>
<gene>
    <name evidence="7" type="ORF">Ani05nite_39380</name>
</gene>
<evidence type="ECO:0000256" key="1">
    <source>
        <dbReference type="ARBA" id="ARBA00001936"/>
    </source>
</evidence>
<evidence type="ECO:0000256" key="4">
    <source>
        <dbReference type="ARBA" id="ARBA00022801"/>
    </source>
</evidence>
<name>A0A919MI62_9ACTN</name>
<evidence type="ECO:0000256" key="5">
    <source>
        <dbReference type="ARBA" id="ARBA00022842"/>
    </source>
</evidence>
<evidence type="ECO:0000256" key="2">
    <source>
        <dbReference type="ARBA" id="ARBA00001946"/>
    </source>
</evidence>
<evidence type="ECO:0000256" key="6">
    <source>
        <dbReference type="ARBA" id="ARBA00023211"/>
    </source>
</evidence>
<evidence type="ECO:0000256" key="3">
    <source>
        <dbReference type="ARBA" id="ARBA00022723"/>
    </source>
</evidence>
<comment type="cofactor">
    <cofactor evidence="1">
        <name>Mn(2+)</name>
        <dbReference type="ChEBI" id="CHEBI:29035"/>
    </cofactor>
</comment>
<keyword evidence="5" id="KW-0460">Magnesium</keyword>
<dbReference type="SUPFAM" id="SSF55811">
    <property type="entry name" value="Nudix"/>
    <property type="match status" value="1"/>
</dbReference>
<reference evidence="7" key="1">
    <citation type="submission" date="2021-01" db="EMBL/GenBank/DDBJ databases">
        <title>Whole genome shotgun sequence of Actinoplanes nipponensis NBRC 14063.</title>
        <authorList>
            <person name="Komaki H."/>
            <person name="Tamura T."/>
        </authorList>
    </citation>
    <scope>NUCLEOTIDE SEQUENCE</scope>
    <source>
        <strain evidence="7">NBRC 14063</strain>
    </source>
</reference>
<dbReference type="EMBL" id="BOMQ01000047">
    <property type="protein sequence ID" value="GIE50404.1"/>
    <property type="molecule type" value="Genomic_DNA"/>
</dbReference>
<proteinExistence type="predicted"/>
<dbReference type="PANTHER" id="PTHR12318">
    <property type="entry name" value="TESTOSTERONE-REGULATED PROTEIN RP2"/>
    <property type="match status" value="1"/>
</dbReference>
<dbReference type="GO" id="GO:0016818">
    <property type="term" value="F:hydrolase activity, acting on acid anhydrides, in phosphorus-containing anhydrides"/>
    <property type="evidence" value="ECO:0007669"/>
    <property type="project" value="InterPro"/>
</dbReference>
<evidence type="ECO:0008006" key="9">
    <source>
        <dbReference type="Google" id="ProtNLM"/>
    </source>
</evidence>
<dbReference type="Gene3D" id="3.90.79.10">
    <property type="entry name" value="Nucleoside Triphosphate Pyrophosphohydrolase"/>
    <property type="match status" value="1"/>
</dbReference>
<dbReference type="Proteomes" id="UP000647172">
    <property type="component" value="Unassembled WGS sequence"/>
</dbReference>
<dbReference type="InterPro" id="IPR015797">
    <property type="entry name" value="NUDIX_hydrolase-like_dom_sf"/>
</dbReference>
<evidence type="ECO:0000313" key="8">
    <source>
        <dbReference type="Proteomes" id="UP000647172"/>
    </source>
</evidence>
<evidence type="ECO:0000313" key="7">
    <source>
        <dbReference type="EMBL" id="GIE50404.1"/>
    </source>
</evidence>
<sequence length="295" mass="30845">MPLPAAMLQRARDFTGPPAPARPAATVVLLRPAAAGFEVYVLRRASTMVFGGVYAFPGGGVDRDDRPRTIGTDWPERLGVPEAEAKAVVGAAARELFEEAGVLLAGPAGEAEARAGGAGEAEARAGGASAAEARAGGASAAEAGTGGGSAGDGGLVGDVSGADWEADRLAVQRRELTMTELLARRGLRLRDDLLLPWARWITPEFEPRRFDTWFFVAVLPPAQTARDVSGEADRTTWVSPAAANGLTMLPPTRVMLNDLCAYESIEGVWTAERDAAAPVMPRVELTENGDAVLTI</sequence>
<protein>
    <recommendedName>
        <fullName evidence="9">NUDIX domain-containing protein</fullName>
    </recommendedName>
</protein>